<evidence type="ECO:0000313" key="1">
    <source>
        <dbReference type="EMBL" id="MBB6626882.1"/>
    </source>
</evidence>
<gene>
    <name evidence="1" type="ORF">H5V45_06065</name>
</gene>
<keyword evidence="2" id="KW-1185">Reference proteome</keyword>
<dbReference type="AlphaFoldDB" id="A0A7X0REQ6"/>
<evidence type="ECO:0008006" key="3">
    <source>
        <dbReference type="Google" id="ProtNLM"/>
    </source>
</evidence>
<sequence>MARNPGTPTTAPPAVRASTPGWRDPRLWVGVLLVAVSVVAGAKLVGSADDTVAVWAAAGDLGAGDLVGADDLVATRVRFGDAGALDGYFTVDDELPADLELTRGIGAGELLPRAAVGTAGESDTLQVPLAVDAEQVPGSVQSGSVVDVYLVPSSAGGKAGRGATSEPALAAVTVVDAPALDEGFAATGKRQLVLAVADADARRFFALLGSYDSPVVTVVRRG</sequence>
<accession>A0A7X0REQ6</accession>
<protein>
    <recommendedName>
        <fullName evidence="3">SAF domain-containing protein</fullName>
    </recommendedName>
</protein>
<comment type="caution">
    <text evidence="1">The sequence shown here is derived from an EMBL/GenBank/DDBJ whole genome shotgun (WGS) entry which is preliminary data.</text>
</comment>
<reference evidence="1 2" key="1">
    <citation type="submission" date="2020-08" db="EMBL/GenBank/DDBJ databases">
        <authorList>
            <person name="Seo M.-J."/>
        </authorList>
    </citation>
    <scope>NUCLEOTIDE SEQUENCE [LARGE SCALE GENOMIC DNA]</scope>
    <source>
        <strain evidence="1 2">KIGAM211</strain>
    </source>
</reference>
<organism evidence="1 2">
    <name type="scientific">Nocardioides luti</name>
    <dbReference type="NCBI Taxonomy" id="2761101"/>
    <lineage>
        <taxon>Bacteria</taxon>
        <taxon>Bacillati</taxon>
        <taxon>Actinomycetota</taxon>
        <taxon>Actinomycetes</taxon>
        <taxon>Propionibacteriales</taxon>
        <taxon>Nocardioidaceae</taxon>
        <taxon>Nocardioides</taxon>
    </lineage>
</organism>
<dbReference type="Proteomes" id="UP000523955">
    <property type="component" value="Unassembled WGS sequence"/>
</dbReference>
<evidence type="ECO:0000313" key="2">
    <source>
        <dbReference type="Proteomes" id="UP000523955"/>
    </source>
</evidence>
<dbReference type="EMBL" id="JACKXE010000001">
    <property type="protein sequence ID" value="MBB6626882.1"/>
    <property type="molecule type" value="Genomic_DNA"/>
</dbReference>
<proteinExistence type="predicted"/>
<name>A0A7X0REQ6_9ACTN</name>
<dbReference type="RefSeq" id="WP_185252107.1">
    <property type="nucleotide sequence ID" value="NZ_JACKXE010000001.1"/>
</dbReference>